<accession>A0A0C3EFT7</accession>
<evidence type="ECO:0000313" key="2">
    <source>
        <dbReference type="Proteomes" id="UP000054166"/>
    </source>
</evidence>
<evidence type="ECO:0000313" key="1">
    <source>
        <dbReference type="EMBL" id="KIM71530.1"/>
    </source>
</evidence>
<keyword evidence="2" id="KW-1185">Reference proteome</keyword>
<dbReference type="Proteomes" id="UP000054166">
    <property type="component" value="Unassembled WGS sequence"/>
</dbReference>
<proteinExistence type="predicted"/>
<sequence>MSASNAWQNKAYVLSSIPMRKPRTFVDDASDFLVTGVSNAFSFLSGAEVSTAPKATPDEVFNGDIDLKEEEVLEQDRGEEGEVDDSPEAIRRMRVLALTQVDLNTSGHKARARWQFEITPLRKAVATRASTI</sequence>
<dbReference type="HOGENOM" id="CLU_2133839_0_0_1"/>
<dbReference type="AlphaFoldDB" id="A0A0C3EFT7"/>
<organism evidence="1 2">
    <name type="scientific">Piloderma croceum (strain F 1598)</name>
    <dbReference type="NCBI Taxonomy" id="765440"/>
    <lineage>
        <taxon>Eukaryota</taxon>
        <taxon>Fungi</taxon>
        <taxon>Dikarya</taxon>
        <taxon>Basidiomycota</taxon>
        <taxon>Agaricomycotina</taxon>
        <taxon>Agaricomycetes</taxon>
        <taxon>Agaricomycetidae</taxon>
        <taxon>Atheliales</taxon>
        <taxon>Atheliaceae</taxon>
        <taxon>Piloderma</taxon>
    </lineage>
</organism>
<protein>
    <submittedName>
        <fullName evidence="1">Uncharacterized protein</fullName>
    </submittedName>
</protein>
<name>A0A0C3EFT7_PILCF</name>
<dbReference type="OrthoDB" id="9895617at2759"/>
<dbReference type="STRING" id="765440.A0A0C3EFT7"/>
<dbReference type="EMBL" id="KN833285">
    <property type="protein sequence ID" value="KIM71530.1"/>
    <property type="molecule type" value="Genomic_DNA"/>
</dbReference>
<gene>
    <name evidence="1" type="ORF">PILCRDRAFT_752748</name>
</gene>
<reference evidence="1 2" key="1">
    <citation type="submission" date="2014-04" db="EMBL/GenBank/DDBJ databases">
        <authorList>
            <consortium name="DOE Joint Genome Institute"/>
            <person name="Kuo A."/>
            <person name="Tarkka M."/>
            <person name="Buscot F."/>
            <person name="Kohler A."/>
            <person name="Nagy L.G."/>
            <person name="Floudas D."/>
            <person name="Copeland A."/>
            <person name="Barry K.W."/>
            <person name="Cichocki N."/>
            <person name="Veneault-Fourrey C."/>
            <person name="LaButti K."/>
            <person name="Lindquist E.A."/>
            <person name="Lipzen A."/>
            <person name="Lundell T."/>
            <person name="Morin E."/>
            <person name="Murat C."/>
            <person name="Sun H."/>
            <person name="Tunlid A."/>
            <person name="Henrissat B."/>
            <person name="Grigoriev I.V."/>
            <person name="Hibbett D.S."/>
            <person name="Martin F."/>
            <person name="Nordberg H.P."/>
            <person name="Cantor M.N."/>
            <person name="Hua S.X."/>
        </authorList>
    </citation>
    <scope>NUCLEOTIDE SEQUENCE [LARGE SCALE GENOMIC DNA]</scope>
    <source>
        <strain evidence="1 2">F 1598</strain>
    </source>
</reference>
<dbReference type="InParanoid" id="A0A0C3EFT7"/>
<reference evidence="2" key="2">
    <citation type="submission" date="2015-01" db="EMBL/GenBank/DDBJ databases">
        <title>Evolutionary Origins and Diversification of the Mycorrhizal Mutualists.</title>
        <authorList>
            <consortium name="DOE Joint Genome Institute"/>
            <consortium name="Mycorrhizal Genomics Consortium"/>
            <person name="Kohler A."/>
            <person name="Kuo A."/>
            <person name="Nagy L.G."/>
            <person name="Floudas D."/>
            <person name="Copeland A."/>
            <person name="Barry K.W."/>
            <person name="Cichocki N."/>
            <person name="Veneault-Fourrey C."/>
            <person name="LaButti K."/>
            <person name="Lindquist E.A."/>
            <person name="Lipzen A."/>
            <person name="Lundell T."/>
            <person name="Morin E."/>
            <person name="Murat C."/>
            <person name="Riley R."/>
            <person name="Ohm R."/>
            <person name="Sun H."/>
            <person name="Tunlid A."/>
            <person name="Henrissat B."/>
            <person name="Grigoriev I.V."/>
            <person name="Hibbett D.S."/>
            <person name="Martin F."/>
        </authorList>
    </citation>
    <scope>NUCLEOTIDE SEQUENCE [LARGE SCALE GENOMIC DNA]</scope>
    <source>
        <strain evidence="2">F 1598</strain>
    </source>
</reference>